<proteinExistence type="predicted"/>
<keyword evidence="8" id="KW-1185">Reference proteome</keyword>
<evidence type="ECO:0000256" key="1">
    <source>
        <dbReference type="ARBA" id="ARBA00000971"/>
    </source>
</evidence>
<comment type="catalytic activity">
    <reaction evidence="1 5">
        <text>[protein]-peptidylproline (omega=180) = [protein]-peptidylproline (omega=0)</text>
        <dbReference type="Rhea" id="RHEA:16237"/>
        <dbReference type="Rhea" id="RHEA-COMP:10747"/>
        <dbReference type="Rhea" id="RHEA-COMP:10748"/>
        <dbReference type="ChEBI" id="CHEBI:83833"/>
        <dbReference type="ChEBI" id="CHEBI:83834"/>
        <dbReference type="EC" id="5.2.1.8"/>
    </reaction>
</comment>
<dbReference type="InterPro" id="IPR050689">
    <property type="entry name" value="FKBP-type_PPIase"/>
</dbReference>
<comment type="caution">
    <text evidence="7">The sequence shown here is derived from an EMBL/GenBank/DDBJ whole genome shotgun (WGS) entry which is preliminary data.</text>
</comment>
<dbReference type="InterPro" id="IPR001179">
    <property type="entry name" value="PPIase_FKBP_dom"/>
</dbReference>
<dbReference type="SUPFAM" id="SSF54534">
    <property type="entry name" value="FKBP-like"/>
    <property type="match status" value="1"/>
</dbReference>
<evidence type="ECO:0000256" key="2">
    <source>
        <dbReference type="ARBA" id="ARBA00013194"/>
    </source>
</evidence>
<dbReference type="EMBL" id="JBDODL010003907">
    <property type="protein sequence ID" value="MES1922858.1"/>
    <property type="molecule type" value="Genomic_DNA"/>
</dbReference>
<dbReference type="Pfam" id="PF00254">
    <property type="entry name" value="FKBP_C"/>
    <property type="match status" value="1"/>
</dbReference>
<dbReference type="PANTHER" id="PTHR10516:SF443">
    <property type="entry name" value="FK506-BINDING PROTEIN 59-RELATED"/>
    <property type="match status" value="1"/>
</dbReference>
<dbReference type="PANTHER" id="PTHR10516">
    <property type="entry name" value="PEPTIDYL-PROLYL CIS-TRANS ISOMERASE"/>
    <property type="match status" value="1"/>
</dbReference>
<organism evidence="7 8">
    <name type="scientific">Bonamia ostreae</name>
    <dbReference type="NCBI Taxonomy" id="126728"/>
    <lineage>
        <taxon>Eukaryota</taxon>
        <taxon>Sar</taxon>
        <taxon>Rhizaria</taxon>
        <taxon>Endomyxa</taxon>
        <taxon>Ascetosporea</taxon>
        <taxon>Haplosporida</taxon>
        <taxon>Bonamia</taxon>
    </lineage>
</organism>
<dbReference type="Proteomes" id="UP001439008">
    <property type="component" value="Unassembled WGS sequence"/>
</dbReference>
<protein>
    <recommendedName>
        <fullName evidence="2 5">peptidylprolyl isomerase</fullName>
        <ecNumber evidence="2 5">5.2.1.8</ecNumber>
    </recommendedName>
</protein>
<evidence type="ECO:0000256" key="3">
    <source>
        <dbReference type="ARBA" id="ARBA00023110"/>
    </source>
</evidence>
<dbReference type="PROSITE" id="PS50059">
    <property type="entry name" value="FKBP_PPIASE"/>
    <property type="match status" value="1"/>
</dbReference>
<reference evidence="7 8" key="1">
    <citation type="journal article" date="2024" name="BMC Biol.">
        <title>Comparative genomics of Ascetosporea gives new insight into the evolutionary basis for animal parasitism in Rhizaria.</title>
        <authorList>
            <person name="Hiltunen Thoren M."/>
            <person name="Onut-Brannstrom I."/>
            <person name="Alfjorden A."/>
            <person name="Peckova H."/>
            <person name="Swords F."/>
            <person name="Hooper C."/>
            <person name="Holzer A.S."/>
            <person name="Bass D."/>
            <person name="Burki F."/>
        </authorList>
    </citation>
    <scope>NUCLEOTIDE SEQUENCE [LARGE SCALE GENOMIC DNA]</scope>
    <source>
        <strain evidence="7">20-A016</strain>
    </source>
</reference>
<accession>A0ABV2AT58</accession>
<keyword evidence="3 5" id="KW-0697">Rotamase</keyword>
<keyword evidence="4 5" id="KW-0413">Isomerase</keyword>
<dbReference type="Gene3D" id="3.10.50.40">
    <property type="match status" value="1"/>
</dbReference>
<evidence type="ECO:0000313" key="7">
    <source>
        <dbReference type="EMBL" id="MES1922858.1"/>
    </source>
</evidence>
<evidence type="ECO:0000259" key="6">
    <source>
        <dbReference type="PROSITE" id="PS50059"/>
    </source>
</evidence>
<name>A0ABV2AT58_9EUKA</name>
<sequence>MIRRLKNARSLLFNKRCFATNSNSEGLKIETLIGGDDKSYPQKGNIVDVHYEAYLENGTMFDSSRKREEPFRFEVGQGIVIPGLDKAILRLSLGQRAVLTIPSNMGYGTQSVKRVIPKNSTLIFDLELLKIEQFRAKQIIHNT</sequence>
<evidence type="ECO:0000256" key="5">
    <source>
        <dbReference type="PROSITE-ProRule" id="PRU00277"/>
    </source>
</evidence>
<evidence type="ECO:0000256" key="4">
    <source>
        <dbReference type="ARBA" id="ARBA00023235"/>
    </source>
</evidence>
<dbReference type="InterPro" id="IPR046357">
    <property type="entry name" value="PPIase_dom_sf"/>
</dbReference>
<evidence type="ECO:0000313" key="8">
    <source>
        <dbReference type="Proteomes" id="UP001439008"/>
    </source>
</evidence>
<gene>
    <name evidence="7" type="primary">FPR1</name>
    <name evidence="7" type="ORF">MHBO_004387</name>
</gene>
<feature type="domain" description="PPIase FKBP-type" evidence="6">
    <location>
        <begin position="44"/>
        <end position="132"/>
    </location>
</feature>
<dbReference type="EC" id="5.2.1.8" evidence="2 5"/>
<dbReference type="GO" id="GO:0003755">
    <property type="term" value="F:peptidyl-prolyl cis-trans isomerase activity"/>
    <property type="evidence" value="ECO:0007669"/>
    <property type="project" value="UniProtKB-EC"/>
</dbReference>